<feature type="transmembrane region" description="Helical" evidence="1">
    <location>
        <begin position="29"/>
        <end position="47"/>
    </location>
</feature>
<feature type="transmembrane region" description="Helical" evidence="1">
    <location>
        <begin position="189"/>
        <end position="209"/>
    </location>
</feature>
<keyword evidence="1" id="KW-0472">Membrane</keyword>
<keyword evidence="1" id="KW-1133">Transmembrane helix</keyword>
<gene>
    <name evidence="2" type="ORF">MIZ01_2547</name>
</gene>
<evidence type="ECO:0000313" key="3">
    <source>
        <dbReference type="Proteomes" id="UP001320326"/>
    </source>
</evidence>
<evidence type="ECO:0000256" key="1">
    <source>
        <dbReference type="SAM" id="Phobius"/>
    </source>
</evidence>
<dbReference type="Pfam" id="PF06532">
    <property type="entry name" value="NrsF"/>
    <property type="match status" value="1"/>
</dbReference>
<feature type="transmembrane region" description="Helical" evidence="1">
    <location>
        <begin position="93"/>
        <end position="112"/>
    </location>
</feature>
<evidence type="ECO:0008006" key="4">
    <source>
        <dbReference type="Google" id="ProtNLM"/>
    </source>
</evidence>
<dbReference type="InterPro" id="IPR009495">
    <property type="entry name" value="NrsF"/>
</dbReference>
<proteinExistence type="predicted"/>
<dbReference type="EMBL" id="AP023423">
    <property type="protein sequence ID" value="BCK88741.1"/>
    <property type="molecule type" value="Genomic_DNA"/>
</dbReference>
<dbReference type="KEGG" id="seme:MIZ01_2547"/>
<sequence>MANIDDLVADLAQQAGTVKPAPHPYRLSLQWIGAAAAYLALSLALSGVRPDLAEKLHNIWFAAEILSLLAVFIVTSLSAALLAFPDLYQKRHLAFAPILPFLLFLLVMALAWHADSPPAPLPIHSFECTAGITLMALLPAAWTFYSMRRYASTHYRLAGSVALLSAFSVGALWLRLHEANDSIVHVIEWHYLPMLVIGLLGLWLGKVLLKW</sequence>
<protein>
    <recommendedName>
        <fullName evidence="4">DUF1109 domain-containing protein</fullName>
    </recommendedName>
</protein>
<keyword evidence="1" id="KW-0812">Transmembrane</keyword>
<evidence type="ECO:0000313" key="2">
    <source>
        <dbReference type="EMBL" id="BCK88741.1"/>
    </source>
</evidence>
<dbReference type="AlphaFoldDB" id="A0AAN1XCI5"/>
<accession>A0AAN1XCI5</accession>
<name>A0AAN1XCI5_9PROT</name>
<organism evidence="2 3">
    <name type="scientific">Sideroxyarcus emersonii</name>
    <dbReference type="NCBI Taxonomy" id="2764705"/>
    <lineage>
        <taxon>Bacteria</taxon>
        <taxon>Pseudomonadati</taxon>
        <taxon>Pseudomonadota</taxon>
        <taxon>Betaproteobacteria</taxon>
        <taxon>Nitrosomonadales</taxon>
        <taxon>Gallionellaceae</taxon>
        <taxon>Sideroxyarcus</taxon>
    </lineage>
</organism>
<reference evidence="2 3" key="1">
    <citation type="journal article" date="2022" name="Int. J. Syst. Evol. Microbiol.">
        <title>&lt;i&gt;Sideroxyarcus emersonii&lt;/i&gt; gen. nov. sp. nov., a neutrophilic, microaerobic iron- and thiosulfate-oxidizing bacterium isolated from iron-rich wetland sediment.</title>
        <authorList>
            <person name="Kato S."/>
            <person name="Itoh T."/>
            <person name="Iino T."/>
            <person name="Ohkuma M."/>
        </authorList>
    </citation>
    <scope>NUCLEOTIDE SEQUENCE [LARGE SCALE GENOMIC DNA]</scope>
    <source>
        <strain evidence="2 3">MIZ01</strain>
    </source>
</reference>
<feature type="transmembrane region" description="Helical" evidence="1">
    <location>
        <begin position="157"/>
        <end position="177"/>
    </location>
</feature>
<feature type="transmembrane region" description="Helical" evidence="1">
    <location>
        <begin position="124"/>
        <end position="145"/>
    </location>
</feature>
<dbReference type="RefSeq" id="WP_237247248.1">
    <property type="nucleotide sequence ID" value="NZ_AP023423.1"/>
</dbReference>
<feature type="transmembrane region" description="Helical" evidence="1">
    <location>
        <begin position="59"/>
        <end position="84"/>
    </location>
</feature>
<dbReference type="Proteomes" id="UP001320326">
    <property type="component" value="Chromosome"/>
</dbReference>
<keyword evidence="3" id="KW-1185">Reference proteome</keyword>